<dbReference type="InterPro" id="IPR001466">
    <property type="entry name" value="Beta-lactam-related"/>
</dbReference>
<dbReference type="OrthoDB" id="9773047at2"/>
<dbReference type="RefSeq" id="WP_127199003.1">
    <property type="nucleotide sequence ID" value="NZ_RZNX01000003.1"/>
</dbReference>
<dbReference type="PANTHER" id="PTHR43283">
    <property type="entry name" value="BETA-LACTAMASE-RELATED"/>
    <property type="match status" value="1"/>
</dbReference>
<sequence>MNPLTPILVSSTASIPSYPSALPDELGTDPALLDAADQAIQRKYPRMHSFLIIRGGKLIYEKYYNGHHISSLHDLRSATKSFMSILIGIAMERGEMLGLDSSVWEQVSKYAPPRPDPLWSTITLRHLLTMTSGLYWETGSKLGERFIHRFHKSRSLARFILRLPVQEERLGVFQYRSTDSHMLSILLTEMTGFSAFSYAQTHLFGPLGIHHAGWSASAEGHTMGHIGLSLTSRDMGKFGQMCLNGGLWEGNRIVSEEWLKQSFTPQSDPYFGYGRYGYQWWSGAEDGVQFTYAHGHGGQQIILIPSLDAVVVFTADSTVSRWRNPRQLLKNYIIPAIRT</sequence>
<dbReference type="InterPro" id="IPR012338">
    <property type="entry name" value="Beta-lactam/transpept-like"/>
</dbReference>
<dbReference type="AlphaFoldDB" id="A0A3S1B8B8"/>
<accession>A0A3S1B8B8</accession>
<dbReference type="Pfam" id="PF00144">
    <property type="entry name" value="Beta-lactamase"/>
    <property type="match status" value="1"/>
</dbReference>
<dbReference type="EMBL" id="RZNX01000003">
    <property type="protein sequence ID" value="RUT31622.1"/>
    <property type="molecule type" value="Genomic_DNA"/>
</dbReference>
<dbReference type="PANTHER" id="PTHR43283:SF7">
    <property type="entry name" value="BETA-LACTAMASE-RELATED DOMAIN-CONTAINING PROTEIN"/>
    <property type="match status" value="1"/>
</dbReference>
<reference evidence="2 3" key="1">
    <citation type="submission" date="2018-12" db="EMBL/GenBank/DDBJ databases">
        <authorList>
            <person name="Sun L."/>
            <person name="Chen Z."/>
        </authorList>
    </citation>
    <scope>NUCLEOTIDE SEQUENCE [LARGE SCALE GENOMIC DNA]</scope>
    <source>
        <strain evidence="2 3">3-5-3</strain>
    </source>
</reference>
<gene>
    <name evidence="2" type="ORF">EJP77_09515</name>
</gene>
<dbReference type="Gene3D" id="3.40.710.10">
    <property type="entry name" value="DD-peptidase/beta-lactamase superfamily"/>
    <property type="match status" value="1"/>
</dbReference>
<feature type="domain" description="Beta-lactamase-related" evidence="1">
    <location>
        <begin position="49"/>
        <end position="319"/>
    </location>
</feature>
<evidence type="ECO:0000259" key="1">
    <source>
        <dbReference type="Pfam" id="PF00144"/>
    </source>
</evidence>
<organism evidence="2 3">
    <name type="scientific">Paenibacillus zeisoli</name>
    <dbReference type="NCBI Taxonomy" id="2496267"/>
    <lineage>
        <taxon>Bacteria</taxon>
        <taxon>Bacillati</taxon>
        <taxon>Bacillota</taxon>
        <taxon>Bacilli</taxon>
        <taxon>Bacillales</taxon>
        <taxon>Paenibacillaceae</taxon>
        <taxon>Paenibacillus</taxon>
    </lineage>
</organism>
<evidence type="ECO:0000313" key="2">
    <source>
        <dbReference type="EMBL" id="RUT31622.1"/>
    </source>
</evidence>
<name>A0A3S1B8B8_9BACL</name>
<dbReference type="GO" id="GO:0016787">
    <property type="term" value="F:hydrolase activity"/>
    <property type="evidence" value="ECO:0007669"/>
    <property type="project" value="UniProtKB-KW"/>
</dbReference>
<dbReference type="Proteomes" id="UP000272464">
    <property type="component" value="Unassembled WGS sequence"/>
</dbReference>
<comment type="caution">
    <text evidence="2">The sequence shown here is derived from an EMBL/GenBank/DDBJ whole genome shotgun (WGS) entry which is preliminary data.</text>
</comment>
<dbReference type="SUPFAM" id="SSF56601">
    <property type="entry name" value="beta-lactamase/transpeptidase-like"/>
    <property type="match status" value="1"/>
</dbReference>
<protein>
    <submittedName>
        <fullName evidence="2">Class C beta-lactamase-related serine hydrolase</fullName>
    </submittedName>
</protein>
<keyword evidence="2" id="KW-0378">Hydrolase</keyword>
<proteinExistence type="predicted"/>
<evidence type="ECO:0000313" key="3">
    <source>
        <dbReference type="Proteomes" id="UP000272464"/>
    </source>
</evidence>
<keyword evidence="3" id="KW-1185">Reference proteome</keyword>
<dbReference type="InterPro" id="IPR050789">
    <property type="entry name" value="Diverse_Enzym_Activities"/>
</dbReference>